<gene>
    <name evidence="1" type="ORF">HD556DRAFT_256185</name>
</gene>
<dbReference type="GeneID" id="64603809"/>
<evidence type="ECO:0000313" key="2">
    <source>
        <dbReference type="Proteomes" id="UP000719766"/>
    </source>
</evidence>
<sequence length="187" mass="21522">MRLGRTTLFAVPHLHMAQSAKSVFIFFFWPCTALREFPTAVCPHYHNNATEPAVRHNLDSTTSHQWRHHRATRPIILTIWRNLSPLIAAYLISKSHCHLTLSAETSIRRLSDSLYRESHDSDGIAGPASPKEYTDVPQVTRCEINAKVASRHRTQDHFFVTFKYLSLQGCKTRVRLYGNHHHHITCT</sequence>
<dbReference type="OrthoDB" id="10579820at2759"/>
<dbReference type="AlphaFoldDB" id="A0A9P7DL03"/>
<dbReference type="RefSeq" id="XP_041162544.1">
    <property type="nucleotide sequence ID" value="XM_041310045.1"/>
</dbReference>
<dbReference type="EMBL" id="JABBWE010000016">
    <property type="protein sequence ID" value="KAG1797434.1"/>
    <property type="molecule type" value="Genomic_DNA"/>
</dbReference>
<proteinExistence type="predicted"/>
<evidence type="ECO:0000313" key="1">
    <source>
        <dbReference type="EMBL" id="KAG1797434.1"/>
    </source>
</evidence>
<organism evidence="1 2">
    <name type="scientific">Suillus plorans</name>
    <dbReference type="NCBI Taxonomy" id="116603"/>
    <lineage>
        <taxon>Eukaryota</taxon>
        <taxon>Fungi</taxon>
        <taxon>Dikarya</taxon>
        <taxon>Basidiomycota</taxon>
        <taxon>Agaricomycotina</taxon>
        <taxon>Agaricomycetes</taxon>
        <taxon>Agaricomycetidae</taxon>
        <taxon>Boletales</taxon>
        <taxon>Suillineae</taxon>
        <taxon>Suillaceae</taxon>
        <taxon>Suillus</taxon>
    </lineage>
</organism>
<accession>A0A9P7DL03</accession>
<name>A0A9P7DL03_9AGAM</name>
<dbReference type="Proteomes" id="UP000719766">
    <property type="component" value="Unassembled WGS sequence"/>
</dbReference>
<comment type="caution">
    <text evidence="1">The sequence shown here is derived from an EMBL/GenBank/DDBJ whole genome shotgun (WGS) entry which is preliminary data.</text>
</comment>
<protein>
    <submittedName>
        <fullName evidence="1">Uncharacterized protein</fullName>
    </submittedName>
</protein>
<reference evidence="1" key="1">
    <citation type="journal article" date="2020" name="New Phytol.">
        <title>Comparative genomics reveals dynamic genome evolution in host specialist ectomycorrhizal fungi.</title>
        <authorList>
            <person name="Lofgren L.A."/>
            <person name="Nguyen N.H."/>
            <person name="Vilgalys R."/>
            <person name="Ruytinx J."/>
            <person name="Liao H.L."/>
            <person name="Branco S."/>
            <person name="Kuo A."/>
            <person name="LaButti K."/>
            <person name="Lipzen A."/>
            <person name="Andreopoulos W."/>
            <person name="Pangilinan J."/>
            <person name="Riley R."/>
            <person name="Hundley H."/>
            <person name="Na H."/>
            <person name="Barry K."/>
            <person name="Grigoriev I.V."/>
            <person name="Stajich J.E."/>
            <person name="Kennedy P.G."/>
        </authorList>
    </citation>
    <scope>NUCLEOTIDE SEQUENCE</scope>
    <source>
        <strain evidence="1">S12</strain>
    </source>
</reference>
<keyword evidence="2" id="KW-1185">Reference proteome</keyword>